<organism evidence="3 4">
    <name type="scientific">Roseateles asaccharophilus</name>
    <dbReference type="NCBI Taxonomy" id="582607"/>
    <lineage>
        <taxon>Bacteria</taxon>
        <taxon>Pseudomonadati</taxon>
        <taxon>Pseudomonadota</taxon>
        <taxon>Betaproteobacteria</taxon>
        <taxon>Burkholderiales</taxon>
        <taxon>Sphaerotilaceae</taxon>
        <taxon>Roseateles</taxon>
    </lineage>
</organism>
<comment type="caution">
    <text evidence="3">The sequence shown here is derived from an EMBL/GenBank/DDBJ whole genome shotgun (WGS) entry which is preliminary data.</text>
</comment>
<name>A0A4R6N332_9BURK</name>
<dbReference type="InterPro" id="IPR011050">
    <property type="entry name" value="Pectin_lyase_fold/virulence"/>
</dbReference>
<gene>
    <name evidence="3" type="ORF">DFR39_10582</name>
</gene>
<keyword evidence="1" id="KW-0732">Signal</keyword>
<dbReference type="RefSeq" id="WP_133603871.1">
    <property type="nucleotide sequence ID" value="NZ_JAUFPJ010000003.1"/>
</dbReference>
<reference evidence="3 4" key="1">
    <citation type="submission" date="2019-03" db="EMBL/GenBank/DDBJ databases">
        <title>Genomic Encyclopedia of Type Strains, Phase IV (KMG-IV): sequencing the most valuable type-strain genomes for metagenomic binning, comparative biology and taxonomic classification.</title>
        <authorList>
            <person name="Goeker M."/>
        </authorList>
    </citation>
    <scope>NUCLEOTIDE SEQUENCE [LARGE SCALE GENOMIC DNA]</scope>
    <source>
        <strain evidence="3 4">DSM 25082</strain>
    </source>
</reference>
<evidence type="ECO:0000313" key="3">
    <source>
        <dbReference type="EMBL" id="TDP09244.1"/>
    </source>
</evidence>
<dbReference type="Pfam" id="PF12951">
    <property type="entry name" value="PATR"/>
    <property type="match status" value="2"/>
</dbReference>
<dbReference type="Pfam" id="PF07589">
    <property type="entry name" value="PEP-CTERM"/>
    <property type="match status" value="1"/>
</dbReference>
<sequence>MPRDARPTHLSHARSNTARRAAGLRRLTLRSALAAAFAAPLSPATGATVIELTPLAPHTLFTPENTDLGASLGDVVYQGTGRLVKTGAGSAFWGARSATFALQAGSWIDVLEGRFVGGSSANENWSRNQASLHVAQGALFDGVEANVRVDALTGSGTIRTGFFDGHSSYGYQTFTLGVANGSGSFAGVLADGNSAGHFTKVGTGTQVLTGSSTYTGGTRVAGGTLAIGDGGSSGSILGPVQVDAGATLAFNRSDNTSFAGLISGEGRFIKQGSGTLSLSQGLNLQQGLEIQSGTLLLKAGANLSGPVLNQGTLELAKGAVLTLRDGISGAGTIVHTGHLLTMSGKVSAGLVATASMYEIEEGRTQLVLGEVGRSTVANIRIIVAGIESQFDMVGPQTQVFWKSEDGTGTGELFVDYGGQLRVRDGAQLSRDRATVRGGGQLTVQGAGSLFEVRGPSQPATLFVDGDGAVTVADGGRVVTDILWLDGHGSKLTVQGPGSSLKTSYLRASSHRSPQIQVLAGGLLESGEVNPRVTPFFMGRMLVSGAGSRWLHDGILRGGSGVANGQTYGSQLTIRDGGLFRARALEIPFGHTQGLSVLLDGGVLELTQAGRSFVSGLDWQQGRVILGGSTALNRDVLAQNLVLSAGRALEVQGDLQLNPGDALALRSGGQLQAHQLVLAGGSFEAQVQADFRSVLNWQHGQLVLVGDAELGQGLLAGRDTLSTGRNLRVQGRLSSVAGTPTLNVDAANQLSVLGELQLNSDLALGSEAVLSLGKGQNSVIQGRLSGHGTLSLSEATLRLAGPSQLQKLIVSNHSELRLEGAGSTLQLQDMALLGELGTGRISVQAGARLSGGDQELVLRNVGAPGAAQVLVSGVGSRLDAQRLSQTGVNLTVAQGGALSTSVLALRDGASLQAQDAGTQLAIGQLQLGSGTHLDLGAGAQLQGQQAWLSSSTAQLSGPGTRWVLSEGLHLDHSQVQLRDGARLDAAQLHLSGASSLQLHGGALRMERAEKSFVAGLDWTHGQLTIGSDTGLNQGLLGADLLLAEGRSLAVEGQLAVQQGQRLQLAQGGQLHARTLLLNGGSLTAQSTAAFTGSLDWQRGRLTLEGPAQQGQGLLATVPVLGADHQLRVEGRLTLDGATPLVLAGGQLDLDALRGTPGSAGLDWRSGQLTLRGDARLADGLPAQLVLGADKRLHVAGELRIDRGSQLLLEGGVLSFAVLSLDGGRLDLSASQALSGHFDWQQGTLALKGDVALSNPWLGGRTVLNQGRVLEVGGQLQLGGGQLNLAQGGVLVTRGLQGSGRVLLDGGVLRTETFGADTAARLAWQRGTLAITGDAGAALGQGGFKRMTVLNEGQTLQVSRTLSMARGTQLLLDGGQLRAGTVALQGGRLMTTEAPIDLSEVRSLQGHGLVSGAVQGGARTQLVAQGGTLTLGDADQAGGFAHAGELRVERGATALLLSADAAQLGRLTELQAGARLATLNGATLTHGGVMSFIGDATVQGEFTHQGRIEGSGGTLSFLNDVQGAGSFAGSVLFKAGYQPGNSPARIDFGGGRLSFGANAVLTLEFFGPQPGTGYDQLMNIGWLDFQGTLNLQFDSSFKPVAGSRFQLFDFQQFSGSLSADRITVSGLDRQQLDLSQLGSTGQLQVSAVPEPGSWALMGLGLAVLAWRQRRRLPAQAQAARSNS</sequence>
<dbReference type="InterPro" id="IPR013424">
    <property type="entry name" value="Ice-binding_C"/>
</dbReference>
<dbReference type="NCBIfam" id="TIGR02601">
    <property type="entry name" value="autotrns_rpt"/>
    <property type="match status" value="1"/>
</dbReference>
<dbReference type="EMBL" id="SNXE01000005">
    <property type="protein sequence ID" value="TDP09244.1"/>
    <property type="molecule type" value="Genomic_DNA"/>
</dbReference>
<dbReference type="InterPro" id="IPR013425">
    <property type="entry name" value="Autotrns_rpt"/>
</dbReference>
<evidence type="ECO:0000313" key="4">
    <source>
        <dbReference type="Proteomes" id="UP000295357"/>
    </source>
</evidence>
<dbReference type="OrthoDB" id="5760545at2"/>
<dbReference type="SUPFAM" id="SSF51126">
    <property type="entry name" value="Pectin lyase-like"/>
    <property type="match status" value="3"/>
</dbReference>
<keyword evidence="4" id="KW-1185">Reference proteome</keyword>
<accession>A0A4R6N332</accession>
<proteinExistence type="predicted"/>
<protein>
    <submittedName>
        <fullName evidence="3">Putative secreted protein with PEP-CTERM sorting signal</fullName>
    </submittedName>
</protein>
<dbReference type="Proteomes" id="UP000295357">
    <property type="component" value="Unassembled WGS sequence"/>
</dbReference>
<feature type="domain" description="Ice-binding protein C-terminal" evidence="2">
    <location>
        <begin position="1645"/>
        <end position="1668"/>
    </location>
</feature>
<dbReference type="Gene3D" id="2.160.20.20">
    <property type="match status" value="2"/>
</dbReference>
<dbReference type="InterPro" id="IPR012332">
    <property type="entry name" value="Autotransporter_pectin_lyase_C"/>
</dbReference>
<evidence type="ECO:0000259" key="2">
    <source>
        <dbReference type="Pfam" id="PF07589"/>
    </source>
</evidence>
<evidence type="ECO:0000256" key="1">
    <source>
        <dbReference type="ARBA" id="ARBA00022729"/>
    </source>
</evidence>
<dbReference type="NCBIfam" id="TIGR02595">
    <property type="entry name" value="PEP_CTERM"/>
    <property type="match status" value="1"/>
</dbReference>